<reference evidence="1" key="2">
    <citation type="submission" date="2023-05" db="EMBL/GenBank/DDBJ databases">
        <authorList>
            <consortium name="Lawrence Berkeley National Laboratory"/>
            <person name="Steindorff A."/>
            <person name="Hensen N."/>
            <person name="Bonometti L."/>
            <person name="Westerberg I."/>
            <person name="Brannstrom I.O."/>
            <person name="Guillou S."/>
            <person name="Cros-Aarteil S."/>
            <person name="Calhoun S."/>
            <person name="Haridas S."/>
            <person name="Kuo A."/>
            <person name="Mondo S."/>
            <person name="Pangilinan J."/>
            <person name="Riley R."/>
            <person name="Labutti K."/>
            <person name="Andreopoulos B."/>
            <person name="Lipzen A."/>
            <person name="Chen C."/>
            <person name="Yanf M."/>
            <person name="Daum C."/>
            <person name="Ng V."/>
            <person name="Clum A."/>
            <person name="Ohm R."/>
            <person name="Martin F."/>
            <person name="Silar P."/>
            <person name="Natvig D."/>
            <person name="Lalanne C."/>
            <person name="Gautier V."/>
            <person name="Ament-Velasquez S.L."/>
            <person name="Kruys A."/>
            <person name="Hutchinson M.I."/>
            <person name="Powell A.J."/>
            <person name="Barry K."/>
            <person name="Miller A.N."/>
            <person name="Grigoriev I.V."/>
            <person name="Debuchy R."/>
            <person name="Gladieux P."/>
            <person name="Thoren M.H."/>
            <person name="Johannesson H."/>
        </authorList>
    </citation>
    <scope>NUCLEOTIDE SEQUENCE</scope>
    <source>
        <strain evidence="1">PSN293</strain>
    </source>
</reference>
<dbReference type="Proteomes" id="UP001301769">
    <property type="component" value="Unassembled WGS sequence"/>
</dbReference>
<dbReference type="EMBL" id="MU858156">
    <property type="protein sequence ID" value="KAK4211145.1"/>
    <property type="molecule type" value="Genomic_DNA"/>
</dbReference>
<keyword evidence="2" id="KW-1185">Reference proteome</keyword>
<evidence type="ECO:0000313" key="1">
    <source>
        <dbReference type="EMBL" id="KAK4211145.1"/>
    </source>
</evidence>
<comment type="caution">
    <text evidence="1">The sequence shown here is derived from an EMBL/GenBank/DDBJ whole genome shotgun (WGS) entry which is preliminary data.</text>
</comment>
<name>A0AAN6Y4G5_9PEZI</name>
<dbReference type="AlphaFoldDB" id="A0AAN6Y4G5"/>
<sequence>MRAFLFFASWLVFCLVCPLFCLLLLLLHSCYVIYTSGGLPTFIFTRYYAVDT</sequence>
<gene>
    <name evidence="1" type="ORF">QBC37DRAFT_427493</name>
</gene>
<organism evidence="1 2">
    <name type="scientific">Rhypophila decipiens</name>
    <dbReference type="NCBI Taxonomy" id="261697"/>
    <lineage>
        <taxon>Eukaryota</taxon>
        <taxon>Fungi</taxon>
        <taxon>Dikarya</taxon>
        <taxon>Ascomycota</taxon>
        <taxon>Pezizomycotina</taxon>
        <taxon>Sordariomycetes</taxon>
        <taxon>Sordariomycetidae</taxon>
        <taxon>Sordariales</taxon>
        <taxon>Naviculisporaceae</taxon>
        <taxon>Rhypophila</taxon>
    </lineage>
</organism>
<accession>A0AAN6Y4G5</accession>
<proteinExistence type="predicted"/>
<reference evidence="1" key="1">
    <citation type="journal article" date="2023" name="Mol. Phylogenet. Evol.">
        <title>Genome-scale phylogeny and comparative genomics of the fungal order Sordariales.</title>
        <authorList>
            <person name="Hensen N."/>
            <person name="Bonometti L."/>
            <person name="Westerberg I."/>
            <person name="Brannstrom I.O."/>
            <person name="Guillou S."/>
            <person name="Cros-Aarteil S."/>
            <person name="Calhoun S."/>
            <person name="Haridas S."/>
            <person name="Kuo A."/>
            <person name="Mondo S."/>
            <person name="Pangilinan J."/>
            <person name="Riley R."/>
            <person name="LaButti K."/>
            <person name="Andreopoulos B."/>
            <person name="Lipzen A."/>
            <person name="Chen C."/>
            <person name="Yan M."/>
            <person name="Daum C."/>
            <person name="Ng V."/>
            <person name="Clum A."/>
            <person name="Steindorff A."/>
            <person name="Ohm R.A."/>
            <person name="Martin F."/>
            <person name="Silar P."/>
            <person name="Natvig D.O."/>
            <person name="Lalanne C."/>
            <person name="Gautier V."/>
            <person name="Ament-Velasquez S.L."/>
            <person name="Kruys A."/>
            <person name="Hutchinson M.I."/>
            <person name="Powell A.J."/>
            <person name="Barry K."/>
            <person name="Miller A.N."/>
            <person name="Grigoriev I.V."/>
            <person name="Debuchy R."/>
            <person name="Gladieux P."/>
            <person name="Hiltunen Thoren M."/>
            <person name="Johannesson H."/>
        </authorList>
    </citation>
    <scope>NUCLEOTIDE SEQUENCE</scope>
    <source>
        <strain evidence="1">PSN293</strain>
    </source>
</reference>
<protein>
    <submittedName>
        <fullName evidence="1">Uncharacterized protein</fullName>
    </submittedName>
</protein>
<evidence type="ECO:0000313" key="2">
    <source>
        <dbReference type="Proteomes" id="UP001301769"/>
    </source>
</evidence>